<proteinExistence type="predicted"/>
<dbReference type="EMBL" id="CAJVPP010000534">
    <property type="protein sequence ID" value="CAG8491122.1"/>
    <property type="molecule type" value="Genomic_DNA"/>
</dbReference>
<gene>
    <name evidence="2" type="ORF">FMOSSE_LOCUS3540</name>
</gene>
<feature type="region of interest" description="Disordered" evidence="1">
    <location>
        <begin position="52"/>
        <end position="71"/>
    </location>
</feature>
<organism evidence="2 3">
    <name type="scientific">Funneliformis mosseae</name>
    <name type="common">Endomycorrhizal fungus</name>
    <name type="synonym">Glomus mosseae</name>
    <dbReference type="NCBI Taxonomy" id="27381"/>
    <lineage>
        <taxon>Eukaryota</taxon>
        <taxon>Fungi</taxon>
        <taxon>Fungi incertae sedis</taxon>
        <taxon>Mucoromycota</taxon>
        <taxon>Glomeromycotina</taxon>
        <taxon>Glomeromycetes</taxon>
        <taxon>Glomerales</taxon>
        <taxon>Glomeraceae</taxon>
        <taxon>Funneliformis</taxon>
    </lineage>
</organism>
<reference evidence="2" key="1">
    <citation type="submission" date="2021-06" db="EMBL/GenBank/DDBJ databases">
        <authorList>
            <person name="Kallberg Y."/>
            <person name="Tangrot J."/>
            <person name="Rosling A."/>
        </authorList>
    </citation>
    <scope>NUCLEOTIDE SEQUENCE</scope>
    <source>
        <strain evidence="2">87-6 pot B 2015</strain>
    </source>
</reference>
<comment type="caution">
    <text evidence="2">The sequence shown here is derived from an EMBL/GenBank/DDBJ whole genome shotgun (WGS) entry which is preliminary data.</text>
</comment>
<protein>
    <submittedName>
        <fullName evidence="2">356_t:CDS:1</fullName>
    </submittedName>
</protein>
<sequence length="152" mass="17323">MKNCTMIQFLYQSIAFSKLVILKATKYRKYDPSGIYIKVAQGSKSITQYFSTTENKESTDSENKDKSETSNIDSNVNAIILNANPSENINDIDRNTNINDLNIDFNSNSDEDNDNNLDIENNIEKLKKLEHILGKIQASEYATEEVYNKSSY</sequence>
<keyword evidence="3" id="KW-1185">Reference proteome</keyword>
<evidence type="ECO:0000256" key="1">
    <source>
        <dbReference type="SAM" id="MobiDB-lite"/>
    </source>
</evidence>
<dbReference type="Proteomes" id="UP000789375">
    <property type="component" value="Unassembled WGS sequence"/>
</dbReference>
<accession>A0A9N8WIS9</accession>
<name>A0A9N8WIS9_FUNMO</name>
<dbReference type="AlphaFoldDB" id="A0A9N8WIS9"/>
<evidence type="ECO:0000313" key="2">
    <source>
        <dbReference type="EMBL" id="CAG8491122.1"/>
    </source>
</evidence>
<feature type="compositionally biased region" description="Basic and acidic residues" evidence="1">
    <location>
        <begin position="54"/>
        <end position="68"/>
    </location>
</feature>
<evidence type="ECO:0000313" key="3">
    <source>
        <dbReference type="Proteomes" id="UP000789375"/>
    </source>
</evidence>